<evidence type="ECO:0000313" key="1">
    <source>
        <dbReference type="EMBL" id="DAE28786.1"/>
    </source>
</evidence>
<organism evidence="1">
    <name type="scientific">virus sp. ctmTa7</name>
    <dbReference type="NCBI Taxonomy" id="2828255"/>
    <lineage>
        <taxon>Viruses</taxon>
    </lineage>
</organism>
<reference evidence="1" key="1">
    <citation type="journal article" date="2021" name="Proc. Natl. Acad. Sci. U.S.A.">
        <title>A Catalog of Tens of Thousands of Viruses from Human Metagenomes Reveals Hidden Associations with Chronic Diseases.</title>
        <authorList>
            <person name="Tisza M.J."/>
            <person name="Buck C.B."/>
        </authorList>
    </citation>
    <scope>NUCLEOTIDE SEQUENCE</scope>
    <source>
        <strain evidence="1">CtmTa7</strain>
    </source>
</reference>
<sequence length="32" mass="3647">MYISNLITQILVSVINLTFQVQNHLQISSNNT</sequence>
<name>A0A8S5RCB7_9VIRU</name>
<accession>A0A8S5RCB7</accession>
<dbReference type="EMBL" id="BK059091">
    <property type="protein sequence ID" value="DAE28786.1"/>
    <property type="molecule type" value="Genomic_DNA"/>
</dbReference>
<proteinExistence type="predicted"/>
<protein>
    <submittedName>
        <fullName evidence="1">Uncharacterized protein</fullName>
    </submittedName>
</protein>